<organism evidence="1">
    <name type="scientific">Rhipicephalus appendiculatus</name>
    <name type="common">Brown ear tick</name>
    <dbReference type="NCBI Taxonomy" id="34631"/>
    <lineage>
        <taxon>Eukaryota</taxon>
        <taxon>Metazoa</taxon>
        <taxon>Ecdysozoa</taxon>
        <taxon>Arthropoda</taxon>
        <taxon>Chelicerata</taxon>
        <taxon>Arachnida</taxon>
        <taxon>Acari</taxon>
        <taxon>Parasitiformes</taxon>
        <taxon>Ixodida</taxon>
        <taxon>Ixodoidea</taxon>
        <taxon>Ixodidae</taxon>
        <taxon>Rhipicephalinae</taxon>
        <taxon>Rhipicephalus</taxon>
        <taxon>Rhipicephalus</taxon>
    </lineage>
</organism>
<protein>
    <submittedName>
        <fullName evidence="1">Uncharacterized protein</fullName>
    </submittedName>
</protein>
<accession>A0A131YEN3</accession>
<proteinExistence type="predicted"/>
<dbReference type="AlphaFoldDB" id="A0A131YEN3"/>
<name>A0A131YEN3_RHIAP</name>
<reference evidence="1" key="1">
    <citation type="journal article" date="2016" name="Ticks Tick Borne Dis.">
        <title>De novo assembly and annotation of the salivary gland transcriptome of Rhipicephalus appendiculatus male and female ticks during blood feeding.</title>
        <authorList>
            <person name="de Castro M.H."/>
            <person name="de Klerk D."/>
            <person name="Pienaar R."/>
            <person name="Latif A.A."/>
            <person name="Rees D.J."/>
            <person name="Mans B.J."/>
        </authorList>
    </citation>
    <scope>NUCLEOTIDE SEQUENCE</scope>
    <source>
        <tissue evidence="1">Salivary glands</tissue>
    </source>
</reference>
<evidence type="ECO:0000313" key="1">
    <source>
        <dbReference type="EMBL" id="JAP76371.1"/>
    </source>
</evidence>
<dbReference type="EMBL" id="GEDV01012186">
    <property type="protein sequence ID" value="JAP76371.1"/>
    <property type="molecule type" value="Transcribed_RNA"/>
</dbReference>
<sequence>MLVFLWLTAALSCKFFCFFFNPPFYLEKWPCNALVTQFLLRCYQPRVLFWSPNVVRLLVQADCIKMAACLVIPRVISVSRWCHHAFAAALGQMRC</sequence>